<feature type="compositionally biased region" description="Pro residues" evidence="1">
    <location>
        <begin position="28"/>
        <end position="37"/>
    </location>
</feature>
<gene>
    <name evidence="2" type="ORF">H9L09_15170</name>
</gene>
<dbReference type="KEGG" id="nmes:H9L09_15170"/>
<dbReference type="Proteomes" id="UP000515947">
    <property type="component" value="Chromosome"/>
</dbReference>
<keyword evidence="3" id="KW-1185">Reference proteome</keyword>
<evidence type="ECO:0000313" key="2">
    <source>
        <dbReference type="EMBL" id="QNN51864.1"/>
    </source>
</evidence>
<sequence length="102" mass="10894">MIVALAEVFGFLLLLSLTVMGLDRMEPPQEPASPPVPLRRRHRGRHPARTGLHEGGTVPVRTCCRGEVPAPEPGRRPGVPVAAPGAPRVPAQRTAASTQVRL</sequence>
<protein>
    <submittedName>
        <fullName evidence="2">Uncharacterized protein</fullName>
    </submittedName>
</protein>
<feature type="compositionally biased region" description="Basic residues" evidence="1">
    <location>
        <begin position="38"/>
        <end position="48"/>
    </location>
</feature>
<feature type="region of interest" description="Disordered" evidence="1">
    <location>
        <begin position="26"/>
        <end position="102"/>
    </location>
</feature>
<dbReference type="EMBL" id="CP060713">
    <property type="protein sequence ID" value="QNN51864.1"/>
    <property type="molecule type" value="Genomic_DNA"/>
</dbReference>
<feature type="compositionally biased region" description="Low complexity" evidence="1">
    <location>
        <begin position="76"/>
        <end position="91"/>
    </location>
</feature>
<reference evidence="2 3" key="1">
    <citation type="submission" date="2020-08" db="EMBL/GenBank/DDBJ databases">
        <title>Genome sequence of Nocardioides mesophilus KACC 16243T.</title>
        <authorList>
            <person name="Hyun D.-W."/>
            <person name="Bae J.-W."/>
        </authorList>
    </citation>
    <scope>NUCLEOTIDE SEQUENCE [LARGE SCALE GENOMIC DNA]</scope>
    <source>
        <strain evidence="2 3">KACC 16243</strain>
    </source>
</reference>
<organism evidence="2 3">
    <name type="scientific">Nocardioides mesophilus</name>
    <dbReference type="NCBI Taxonomy" id="433659"/>
    <lineage>
        <taxon>Bacteria</taxon>
        <taxon>Bacillati</taxon>
        <taxon>Actinomycetota</taxon>
        <taxon>Actinomycetes</taxon>
        <taxon>Propionibacteriales</taxon>
        <taxon>Nocardioidaceae</taxon>
        <taxon>Nocardioides</taxon>
    </lineage>
</organism>
<dbReference type="RefSeq" id="WP_187577707.1">
    <property type="nucleotide sequence ID" value="NZ_CP060713.1"/>
</dbReference>
<evidence type="ECO:0000256" key="1">
    <source>
        <dbReference type="SAM" id="MobiDB-lite"/>
    </source>
</evidence>
<proteinExistence type="predicted"/>
<accession>A0A7G9R8D9</accession>
<evidence type="ECO:0000313" key="3">
    <source>
        <dbReference type="Proteomes" id="UP000515947"/>
    </source>
</evidence>
<name>A0A7G9R8D9_9ACTN</name>
<dbReference type="AlphaFoldDB" id="A0A7G9R8D9"/>